<dbReference type="InterPro" id="IPR053074">
    <property type="entry name" value="NPC_Nucleoporin"/>
</dbReference>
<feature type="region of interest" description="Disordered" evidence="8">
    <location>
        <begin position="1"/>
        <end position="63"/>
    </location>
</feature>
<dbReference type="PROSITE" id="PS50196">
    <property type="entry name" value="RANBD1"/>
    <property type="match status" value="1"/>
</dbReference>
<dbReference type="EMBL" id="CAKXYY010000017">
    <property type="protein sequence ID" value="CAH2354483.1"/>
    <property type="molecule type" value="Genomic_DNA"/>
</dbReference>
<feature type="region of interest" description="Disordered" evidence="8">
    <location>
        <begin position="560"/>
        <end position="591"/>
    </location>
</feature>
<dbReference type="PANTHER" id="PTHR38697:SF1">
    <property type="entry name" value="NUCLEAR PORE COMPLEX PROTEIN SIMILAR TO S. CEREVISIAE NUP2 (EUROFUNG)"/>
    <property type="match status" value="1"/>
</dbReference>
<feature type="compositionally biased region" description="Polar residues" evidence="8">
    <location>
        <begin position="234"/>
        <end position="246"/>
    </location>
</feature>
<evidence type="ECO:0000256" key="3">
    <source>
        <dbReference type="ARBA" id="ARBA00022816"/>
    </source>
</evidence>
<keyword evidence="7" id="KW-0539">Nucleus</keyword>
<feature type="compositionally biased region" description="Basic and acidic residues" evidence="8">
    <location>
        <begin position="291"/>
        <end position="300"/>
    </location>
</feature>
<evidence type="ECO:0000256" key="7">
    <source>
        <dbReference type="ARBA" id="ARBA00023242"/>
    </source>
</evidence>
<dbReference type="InterPro" id="IPR015007">
    <property type="entry name" value="NUP2/50/61"/>
</dbReference>
<evidence type="ECO:0000256" key="4">
    <source>
        <dbReference type="ARBA" id="ARBA00022927"/>
    </source>
</evidence>
<dbReference type="Pfam" id="PF08911">
    <property type="entry name" value="NUP50"/>
    <property type="match status" value="1"/>
</dbReference>
<keyword evidence="2" id="KW-0813">Transport</keyword>
<feature type="compositionally biased region" description="Acidic residues" evidence="8">
    <location>
        <begin position="574"/>
        <end position="584"/>
    </location>
</feature>
<evidence type="ECO:0000313" key="11">
    <source>
        <dbReference type="Proteomes" id="UP000837801"/>
    </source>
</evidence>
<evidence type="ECO:0000256" key="5">
    <source>
        <dbReference type="ARBA" id="ARBA00023010"/>
    </source>
</evidence>
<dbReference type="InterPro" id="IPR011993">
    <property type="entry name" value="PH-like_dom_sf"/>
</dbReference>
<feature type="region of interest" description="Disordered" evidence="8">
    <location>
        <begin position="291"/>
        <end position="420"/>
    </location>
</feature>
<evidence type="ECO:0000256" key="2">
    <source>
        <dbReference type="ARBA" id="ARBA00022448"/>
    </source>
</evidence>
<sequence length="719" mass="74720">MSKRQARDQLTKEPWERQTGSDSEEDTSSKGPVTASQAVLAKRKIIKPRSRAGGAGSLGGNAFGGIAANGSAPVSNGFNFGATTKPSIPNANAFGGFGTIKSSPAATASATKAPVSTPSTTSSASSDINEKIKALNENFVHSIVKANTPNTIVDFTSIAEKYIQYYKNIQENKLNGAGKPSPAPAATTSQAAAPAATLAPVEAAAPAKTDSIDVDSDSDSDSDEDIKIEGPKFTLTSKPTVKSSPFSFGPKVEKKKADSDSDSESEIEIKGPTFQFNKTIKDSVFKVKGTEASKVAEEPPKPAFSFGAVEKKTEEKPTGFSFGAPPAPSESKPTFGTNASATTSSFSFGSTTSASSAPATAPSFNFGSKANEPPKDEAPKPFSFASNTSTSAKPSFNFGASAPVTKPVEESKPSFSFGSKPVDAAVEKPAFSFGSSTSENKPTESKPAFSFGSSTSESKPTEAKPAFTFGATPEVKPAESKPAVSFGTVSEAKSTDSKPAFTFGAVPASSTGSKPAFAFGSQPSATPPSSEPKPAFSFGSSSSNAFGAAQAKPAGAFNFSFNATPAASTNDSTAAEDEAADEEEPKVNFKPVAQLASEKIGNAQTGEEDEEVLYTKRTKLMLFDPSNKEQPYVNKGLGDVKVLKNKDSQKARILIRADGGLRVLLNTLVNKDVQYDTIGNGSMVRVPTVKEDKSIETFILKVKTPADGAELLKSLNDSK</sequence>
<evidence type="ECO:0000259" key="9">
    <source>
        <dbReference type="PROSITE" id="PS50196"/>
    </source>
</evidence>
<feature type="compositionally biased region" description="Polar residues" evidence="8">
    <location>
        <begin position="560"/>
        <end position="573"/>
    </location>
</feature>
<feature type="compositionally biased region" description="Acidic residues" evidence="8">
    <location>
        <begin position="212"/>
        <end position="224"/>
    </location>
</feature>
<keyword evidence="3" id="KW-0509">mRNA transport</keyword>
<feature type="compositionally biased region" description="Basic and acidic residues" evidence="8">
    <location>
        <begin position="1"/>
        <end position="16"/>
    </location>
</feature>
<dbReference type="PANTHER" id="PTHR38697">
    <property type="entry name" value="NUCLEAR PORE COMPLEX PROTEIN SIMILAR TO S. CEREVISIAE NUP2 (EUROFUNG)"/>
    <property type="match status" value="1"/>
</dbReference>
<dbReference type="GO" id="GO:0015031">
    <property type="term" value="P:protein transport"/>
    <property type="evidence" value="ECO:0007669"/>
    <property type="project" value="UniProtKB-KW"/>
</dbReference>
<feature type="compositionally biased region" description="Polar residues" evidence="8">
    <location>
        <begin position="384"/>
        <end position="394"/>
    </location>
</feature>
<feature type="region of interest" description="Disordered" evidence="8">
    <location>
        <begin position="105"/>
        <end position="125"/>
    </location>
</feature>
<keyword evidence="11" id="KW-1185">Reference proteome</keyword>
<evidence type="ECO:0000256" key="6">
    <source>
        <dbReference type="ARBA" id="ARBA00023132"/>
    </source>
</evidence>
<feature type="compositionally biased region" description="Gly residues" evidence="8">
    <location>
        <begin position="53"/>
        <end position="63"/>
    </location>
</feature>
<evidence type="ECO:0000256" key="8">
    <source>
        <dbReference type="SAM" id="MobiDB-lite"/>
    </source>
</evidence>
<keyword evidence="6" id="KW-0906">Nuclear pore complex</keyword>
<dbReference type="GO" id="GO:0005643">
    <property type="term" value="C:nuclear pore"/>
    <property type="evidence" value="ECO:0007669"/>
    <property type="project" value="UniProtKB-SubCell"/>
</dbReference>
<feature type="compositionally biased region" description="Basic residues" evidence="8">
    <location>
        <begin position="41"/>
        <end position="50"/>
    </location>
</feature>
<organism evidence="10 11">
    <name type="scientific">[Candida] railenensis</name>
    <dbReference type="NCBI Taxonomy" id="45579"/>
    <lineage>
        <taxon>Eukaryota</taxon>
        <taxon>Fungi</taxon>
        <taxon>Dikarya</taxon>
        <taxon>Ascomycota</taxon>
        <taxon>Saccharomycotina</taxon>
        <taxon>Pichiomycetes</taxon>
        <taxon>Debaryomycetaceae</taxon>
        <taxon>Kurtzmaniella</taxon>
    </lineage>
</organism>
<dbReference type="AlphaFoldDB" id="A0A9P0W0E7"/>
<dbReference type="InterPro" id="IPR000156">
    <property type="entry name" value="Ran_bind_dom"/>
</dbReference>
<feature type="compositionally biased region" description="Low complexity" evidence="8">
    <location>
        <begin position="334"/>
        <end position="366"/>
    </location>
</feature>
<dbReference type="SMART" id="SM00160">
    <property type="entry name" value="RanBD"/>
    <property type="match status" value="1"/>
</dbReference>
<evidence type="ECO:0000256" key="1">
    <source>
        <dbReference type="ARBA" id="ARBA00004567"/>
    </source>
</evidence>
<comment type="caution">
    <text evidence="10">The sequence shown here is derived from an EMBL/GenBank/DDBJ whole genome shotgun (WGS) entry which is preliminary data.</text>
</comment>
<dbReference type="Proteomes" id="UP000837801">
    <property type="component" value="Unassembled WGS sequence"/>
</dbReference>
<feature type="compositionally biased region" description="Low complexity" evidence="8">
    <location>
        <begin position="184"/>
        <end position="207"/>
    </location>
</feature>
<reference evidence="10" key="1">
    <citation type="submission" date="2022-03" db="EMBL/GenBank/DDBJ databases">
        <authorList>
            <person name="Legras J.-L."/>
            <person name="Devillers H."/>
            <person name="Grondin C."/>
        </authorList>
    </citation>
    <scope>NUCLEOTIDE SEQUENCE</scope>
    <source>
        <strain evidence="10">CLIB 1423</strain>
    </source>
</reference>
<feature type="region of interest" description="Disordered" evidence="8">
    <location>
        <begin position="432"/>
        <end position="544"/>
    </location>
</feature>
<name>A0A9P0W0E7_9ASCO</name>
<keyword evidence="4" id="KW-0653">Protein transport</keyword>
<evidence type="ECO:0000313" key="10">
    <source>
        <dbReference type="EMBL" id="CAH2354483.1"/>
    </source>
</evidence>
<comment type="subcellular location">
    <subcellularLocation>
        <location evidence="1">Nucleus</location>
        <location evidence="1">Nuclear pore complex</location>
    </subcellularLocation>
</comment>
<feature type="region of interest" description="Disordered" evidence="8">
    <location>
        <begin position="177"/>
        <end position="273"/>
    </location>
</feature>
<feature type="compositionally biased region" description="Low complexity" evidence="8">
    <location>
        <begin position="535"/>
        <end position="544"/>
    </location>
</feature>
<accession>A0A9P0W0E7</accession>
<dbReference type="Pfam" id="PF00638">
    <property type="entry name" value="Ran_BP1"/>
    <property type="match status" value="1"/>
</dbReference>
<dbReference type="Gene3D" id="2.30.29.30">
    <property type="entry name" value="Pleckstrin-homology domain (PH domain)/Phosphotyrosine-binding domain (PTB)"/>
    <property type="match status" value="1"/>
</dbReference>
<dbReference type="SUPFAM" id="SSF50729">
    <property type="entry name" value="PH domain-like"/>
    <property type="match status" value="1"/>
</dbReference>
<protein>
    <submittedName>
        <fullName evidence="10">Nucleoporin Nup2p</fullName>
    </submittedName>
</protein>
<dbReference type="GO" id="GO:0051028">
    <property type="term" value="P:mRNA transport"/>
    <property type="evidence" value="ECO:0007669"/>
    <property type="project" value="UniProtKB-KW"/>
</dbReference>
<keyword evidence="5" id="KW-0811">Translocation</keyword>
<gene>
    <name evidence="10" type="ORF">CLIB1423_17S00188</name>
</gene>
<feature type="domain" description="RanBD1" evidence="9">
    <location>
        <begin position="588"/>
        <end position="719"/>
    </location>
</feature>
<proteinExistence type="predicted"/>
<dbReference type="CDD" id="cd13181">
    <property type="entry name" value="RanBD_NUP2"/>
    <property type="match status" value="1"/>
</dbReference>
<dbReference type="OrthoDB" id="185618at2759"/>